<dbReference type="InterPro" id="IPR013780">
    <property type="entry name" value="Glyco_hydro_b"/>
</dbReference>
<feature type="domain" description="Glycosyl hydrolase family 13 catalytic" evidence="1">
    <location>
        <begin position="46"/>
        <end position="486"/>
    </location>
</feature>
<dbReference type="AlphaFoldDB" id="A0A6J6EGA6"/>
<evidence type="ECO:0000259" key="1">
    <source>
        <dbReference type="SMART" id="SM00642"/>
    </source>
</evidence>
<gene>
    <name evidence="2" type="ORF">UFOPK1747_00172</name>
</gene>
<dbReference type="EMBL" id="CAEZTV010000011">
    <property type="protein sequence ID" value="CAB4574499.1"/>
    <property type="molecule type" value="Genomic_DNA"/>
</dbReference>
<dbReference type="SUPFAM" id="SSF51445">
    <property type="entry name" value="(Trans)glycosidases"/>
    <property type="match status" value="1"/>
</dbReference>
<name>A0A6J6EGA6_9ZZZZ</name>
<dbReference type="Gene3D" id="2.60.40.1180">
    <property type="entry name" value="Golgi alpha-mannosidase II"/>
    <property type="match status" value="1"/>
</dbReference>
<proteinExistence type="predicted"/>
<evidence type="ECO:0000313" key="2">
    <source>
        <dbReference type="EMBL" id="CAB4574499.1"/>
    </source>
</evidence>
<dbReference type="PANTHER" id="PTHR10357:SF209">
    <property type="entry name" value="PERIPLASMIC ALPHA-AMYLASE"/>
    <property type="match status" value="1"/>
</dbReference>
<dbReference type="Gene3D" id="3.20.20.80">
    <property type="entry name" value="Glycosidases"/>
    <property type="match status" value="1"/>
</dbReference>
<dbReference type="SMART" id="SM00642">
    <property type="entry name" value="Aamy"/>
    <property type="match status" value="1"/>
</dbReference>
<organism evidence="2">
    <name type="scientific">freshwater metagenome</name>
    <dbReference type="NCBI Taxonomy" id="449393"/>
    <lineage>
        <taxon>unclassified sequences</taxon>
        <taxon>metagenomes</taxon>
        <taxon>ecological metagenomes</taxon>
    </lineage>
</organism>
<reference evidence="2" key="1">
    <citation type="submission" date="2020-05" db="EMBL/GenBank/DDBJ databases">
        <authorList>
            <person name="Chiriac C."/>
            <person name="Salcher M."/>
            <person name="Ghai R."/>
            <person name="Kavagutti S V."/>
        </authorList>
    </citation>
    <scope>NUCLEOTIDE SEQUENCE</scope>
</reference>
<accession>A0A6J6EGA6</accession>
<dbReference type="InterPro" id="IPR006047">
    <property type="entry name" value="GH13_cat_dom"/>
</dbReference>
<dbReference type="PANTHER" id="PTHR10357">
    <property type="entry name" value="ALPHA-AMYLASE FAMILY MEMBER"/>
    <property type="match status" value="1"/>
</dbReference>
<dbReference type="GO" id="GO:0005975">
    <property type="term" value="P:carbohydrate metabolic process"/>
    <property type="evidence" value="ECO:0007669"/>
    <property type="project" value="InterPro"/>
</dbReference>
<dbReference type="CDD" id="cd11339">
    <property type="entry name" value="AmyAc_bac_CMD_like_2"/>
    <property type="match status" value="1"/>
</dbReference>
<protein>
    <submittedName>
        <fullName evidence="2">Unannotated protein</fullName>
    </submittedName>
</protein>
<dbReference type="InterPro" id="IPR017853">
    <property type="entry name" value="GH"/>
</dbReference>
<sequence>MKFVVSTLALSISLTLMPLPTLASENFESLFRPAIRGDQSDESIYFVMTDRFENANPSNDNGGAEAGKLTGGYLPNDIGWWHGGDFEGLKNRIPYIKKMGFTSIWITPPVKQIVYQGNSSGYHGYWGLDFMTVDPHLGTEDEFKTLVSEAHEAGLKIILDVVANHTADVIQYKNSQYGYIGSNEFAYKDAKGKVFDLKKVAGKQTFPKLSITKSFPRIPIVSPANSKIKNPDWLNDLTNYHNRGNSSFNGESSLDGDFYGLDDLFTEKPEVVQGWIDIWSYWINNFDIDGLRIDTLKHVNPAFWQKVVPSIQKVAQSKGKSDFPIFGEVYDGDPFVLSSYIRSKQSPSLLDFAFQKNVVGFARSGDSSQALVSLFNADDLYTTPTSNAYQLATFLGNHDMGRVGLFLRTAVSSNEAEKLLDRAKLSNAMLFLLRGGPVLYYGDEVGMIGFGGDKEARQDMFPTLVPQWQSAERIGSTAIGTRSSFDLTNHLRDQITELQEVIVENPALRNGVQQIRFADRGSFVVSRFAKGQEYLVAFNGTDLVSRPTFNASTSNTNWTILNGQCEVTSKSALTLEPRSYCVLKANEKHNFSQTPVVTLKKVTKTFLTEELLQLSARVTGDDYVEVAFLVRKPEGSWRFLGTSDRRTFKDSTTANGLHRVFLSPRDYKDRTNLELLAVARGSNQKIGTSKILKFQIKY</sequence>
<dbReference type="Pfam" id="PF00128">
    <property type="entry name" value="Alpha-amylase"/>
    <property type="match status" value="1"/>
</dbReference>